<sequence>MILLSFCCLDAPDEVISECAVDHEITNKELPEANDISTVLEVTNVNSFEEQPIASRGCYAIDFDDLENVNPFGGDSVNNILKSSADIDACKESVSSLPTVFDNTESISFEPITNTACIFTEQKLSKDILENNVQAFKVDQSSIGEDVVPQVTYNFDPDNLDENPFGGSSKLQNSPPLPRVSYNFDPEMIDLIDPFKCGGSKLQNSPPTCRKHPVIASHEEPTSLDTVLSQPVPHSPCKLDIDFSDKENATAAPPEIKNFPQKKPSRKPITRTGMRKKVPIKKAPALEQESTDAIEKSDANEAPKSSYTLNFNKLDDSVNPFVSCNKLPDSPKQTEPCASAYSFNPDDFDTTVDACKSSEMRNIPTLDVESDCHADDSKLAAEAQASKSPQKKKKSLNSYGLSLIAGFDQPIQLDYLEQFGSTSMFQESALRKQSLYLKFDPLLHESPQKKNAHIFEVSHELMDFLDKNANFPGKTPDWCCFGQTERTRIGTAIRSGQSAAPQVAGAIMDVCCYTQAEMETNLHHIHAEVCKLFHLFCGNELINAESFTEKSKTYMPFCGLIVEEGQREKAATEQRMQTLVSEREQAFADVVSLEKSLADLFRRNEKLREAVEGYRKNEETLKKCTQEVLARVKKEEQRYQALKAHAEEKLDKANEEMAAIRARTRAETVALQASQRMDQVKIQSLEMRLEEKVRF</sequence>
<dbReference type="GO" id="GO:0005737">
    <property type="term" value="C:cytoplasm"/>
    <property type="evidence" value="ECO:0007669"/>
    <property type="project" value="TreeGrafter"/>
</dbReference>
<keyword evidence="4" id="KW-0597">Phosphoprotein</keyword>
<dbReference type="GO" id="GO:0021987">
    <property type="term" value="P:cerebral cortex development"/>
    <property type="evidence" value="ECO:0007669"/>
    <property type="project" value="TreeGrafter"/>
</dbReference>
<accession>A0A8C4R4Q6</accession>
<evidence type="ECO:0000256" key="1">
    <source>
        <dbReference type="ARBA" id="ARBA00004245"/>
    </source>
</evidence>
<reference evidence="10" key="2">
    <citation type="submission" date="2025-09" db="UniProtKB">
        <authorList>
            <consortium name="Ensembl"/>
        </authorList>
    </citation>
    <scope>IDENTIFICATION</scope>
</reference>
<keyword evidence="11" id="KW-1185">Reference proteome</keyword>
<evidence type="ECO:0000256" key="3">
    <source>
        <dbReference type="ARBA" id="ARBA00022490"/>
    </source>
</evidence>
<dbReference type="Proteomes" id="UP000694388">
    <property type="component" value="Unplaced"/>
</dbReference>
<keyword evidence="5 7" id="KW-0175">Coiled coil</keyword>
<feature type="region of interest" description="Disordered" evidence="8">
    <location>
        <begin position="251"/>
        <end position="304"/>
    </location>
</feature>
<keyword evidence="6" id="KW-0206">Cytoskeleton</keyword>
<evidence type="ECO:0000313" key="10">
    <source>
        <dbReference type="Ensembl" id="ENSEBUP00000023601.1"/>
    </source>
</evidence>
<protein>
    <recommendedName>
        <fullName evidence="9">Transforming acidic coiled-coil-containing protein C-terminal domain-containing protein</fullName>
    </recommendedName>
</protein>
<dbReference type="Pfam" id="PF25777">
    <property type="entry name" value="Aurora-A_bind_TACC3"/>
    <property type="match status" value="1"/>
</dbReference>
<evidence type="ECO:0000259" key="9">
    <source>
        <dbReference type="Pfam" id="PF05010"/>
    </source>
</evidence>
<dbReference type="OMA" id="ACKSSEM"/>
<evidence type="ECO:0000256" key="8">
    <source>
        <dbReference type="SAM" id="MobiDB-lite"/>
    </source>
</evidence>
<dbReference type="GO" id="GO:0007097">
    <property type="term" value="P:nuclear migration"/>
    <property type="evidence" value="ECO:0007669"/>
    <property type="project" value="TreeGrafter"/>
</dbReference>
<dbReference type="InterPro" id="IPR057663">
    <property type="entry name" value="TACC3_Aurora-A_bind"/>
</dbReference>
<feature type="coiled-coil region" evidence="7">
    <location>
        <begin position="562"/>
        <end position="663"/>
    </location>
</feature>
<name>A0A8C4R4Q6_EPTBU</name>
<organism evidence="10 11">
    <name type="scientific">Eptatretus burgeri</name>
    <name type="common">Inshore hagfish</name>
    <dbReference type="NCBI Taxonomy" id="7764"/>
    <lineage>
        <taxon>Eukaryota</taxon>
        <taxon>Metazoa</taxon>
        <taxon>Chordata</taxon>
        <taxon>Craniata</taxon>
        <taxon>Vertebrata</taxon>
        <taxon>Cyclostomata</taxon>
        <taxon>Myxini</taxon>
        <taxon>Myxiniformes</taxon>
        <taxon>Myxinidae</taxon>
        <taxon>Eptatretinae</taxon>
        <taxon>Eptatretus</taxon>
    </lineage>
</organism>
<feature type="domain" description="Transforming acidic coiled-coil-containing protein C-terminal" evidence="9">
    <location>
        <begin position="560"/>
        <end position="694"/>
    </location>
</feature>
<feature type="compositionally biased region" description="Basic residues" evidence="8">
    <location>
        <begin position="263"/>
        <end position="280"/>
    </location>
</feature>
<evidence type="ECO:0000313" key="11">
    <source>
        <dbReference type="Proteomes" id="UP000694388"/>
    </source>
</evidence>
<evidence type="ECO:0000256" key="7">
    <source>
        <dbReference type="SAM" id="Coils"/>
    </source>
</evidence>
<dbReference type="GO" id="GO:0007052">
    <property type="term" value="P:mitotic spindle organization"/>
    <property type="evidence" value="ECO:0007669"/>
    <property type="project" value="InterPro"/>
</dbReference>
<dbReference type="InterPro" id="IPR039915">
    <property type="entry name" value="TACC"/>
</dbReference>
<evidence type="ECO:0000256" key="2">
    <source>
        <dbReference type="ARBA" id="ARBA00009423"/>
    </source>
</evidence>
<dbReference type="Ensembl" id="ENSEBUT00000024177.1">
    <property type="protein sequence ID" value="ENSEBUP00000023601.1"/>
    <property type="gene ID" value="ENSEBUG00000014537.1"/>
</dbReference>
<comment type="similarity">
    <text evidence="2">Belongs to the TACC family.</text>
</comment>
<reference evidence="10" key="1">
    <citation type="submission" date="2025-08" db="UniProtKB">
        <authorList>
            <consortium name="Ensembl"/>
        </authorList>
    </citation>
    <scope>IDENTIFICATION</scope>
</reference>
<dbReference type="InterPro" id="IPR007707">
    <property type="entry name" value="TACC_C"/>
</dbReference>
<dbReference type="Pfam" id="PF05010">
    <property type="entry name" value="TACC_C"/>
    <property type="match status" value="1"/>
</dbReference>
<evidence type="ECO:0000256" key="6">
    <source>
        <dbReference type="ARBA" id="ARBA00023212"/>
    </source>
</evidence>
<comment type="subcellular location">
    <subcellularLocation>
        <location evidence="1">Cytoplasm</location>
        <location evidence="1">Cytoskeleton</location>
    </subcellularLocation>
</comment>
<evidence type="ECO:0000256" key="4">
    <source>
        <dbReference type="ARBA" id="ARBA00022553"/>
    </source>
</evidence>
<dbReference type="GeneTree" id="ENSGT00940000158858"/>
<dbReference type="AlphaFoldDB" id="A0A8C4R4Q6"/>
<keyword evidence="3" id="KW-0963">Cytoplasm</keyword>
<proteinExistence type="inferred from homology"/>
<dbReference type="PANTHER" id="PTHR13924">
    <property type="entry name" value="TRANSFORMING ACIDIC COILED-COIL CONTAINING PROTEIN 1/2"/>
    <property type="match status" value="1"/>
</dbReference>
<dbReference type="GO" id="GO:0005856">
    <property type="term" value="C:cytoskeleton"/>
    <property type="evidence" value="ECO:0007669"/>
    <property type="project" value="UniProtKB-SubCell"/>
</dbReference>
<evidence type="ECO:0000256" key="5">
    <source>
        <dbReference type="ARBA" id="ARBA00023054"/>
    </source>
</evidence>
<dbReference type="PANTHER" id="PTHR13924:SF10">
    <property type="entry name" value="TRANSFORMING ACIDIC COILED-COIL PROTEIN, ISOFORM K"/>
    <property type="match status" value="1"/>
</dbReference>